<dbReference type="InterPro" id="IPR001272">
    <property type="entry name" value="PEP_carboxykinase_ATP"/>
</dbReference>
<keyword evidence="10" id="KW-0963">Cytoplasm</keyword>
<comment type="similarity">
    <text evidence="2 10">Belongs to the phosphoenolpyruvate carboxykinase (ATP) family.</text>
</comment>
<dbReference type="InterPro" id="IPR015994">
    <property type="entry name" value="PEPCK_ATP_CS"/>
</dbReference>
<evidence type="ECO:0000256" key="9">
    <source>
        <dbReference type="ARBA" id="ARBA00047371"/>
    </source>
</evidence>
<keyword evidence="5 10" id="KW-0547">Nucleotide-binding</keyword>
<dbReference type="RefSeq" id="WP_258568310.1">
    <property type="nucleotide sequence ID" value="NZ_CP092900.1"/>
</dbReference>
<organism evidence="11 12">
    <name type="scientific">Candidatus Comchoanobacter bicostacola</name>
    <dbReference type="NCBI Taxonomy" id="2919598"/>
    <lineage>
        <taxon>Bacteria</taxon>
        <taxon>Pseudomonadati</taxon>
        <taxon>Pseudomonadota</taxon>
        <taxon>Gammaproteobacteria</taxon>
        <taxon>Candidatus Comchoanobacterales</taxon>
        <taxon>Candidatus Comchoanobacteraceae</taxon>
        <taxon>Candidatus Comchoanobacter</taxon>
    </lineage>
</organism>
<protein>
    <recommendedName>
        <fullName evidence="3 10">Phosphoenolpyruvate carboxykinase (ATP)</fullName>
        <shortName evidence="10">PCK</shortName>
        <shortName evidence="10">PEP carboxykinase</shortName>
        <shortName evidence="10">PEPCK</shortName>
        <ecNumber evidence="3 10">4.1.1.49</ecNumber>
    </recommendedName>
</protein>
<keyword evidence="10" id="KW-0479">Metal-binding</keyword>
<keyword evidence="6 10" id="KW-0210">Decarboxylase</keyword>
<dbReference type="InterPro" id="IPR013035">
    <property type="entry name" value="PEP_carboxykinase_C"/>
</dbReference>
<keyword evidence="10" id="KW-0464">Manganese</keyword>
<dbReference type="Pfam" id="PF01293">
    <property type="entry name" value="PEPCK_ATP"/>
    <property type="match status" value="1"/>
</dbReference>
<dbReference type="HAMAP" id="MF_00453">
    <property type="entry name" value="PEPCK_ATP"/>
    <property type="match status" value="1"/>
</dbReference>
<feature type="binding site" evidence="10">
    <location>
        <begin position="462"/>
        <end position="463"/>
    </location>
    <ligand>
        <name>ATP</name>
        <dbReference type="ChEBI" id="CHEBI:30616"/>
    </ligand>
</feature>
<comment type="pathway">
    <text evidence="1 10">Carbohydrate biosynthesis; gluconeogenesis.</text>
</comment>
<feature type="binding site" evidence="10">
    <location>
        <position position="98"/>
    </location>
    <ligand>
        <name>substrate</name>
    </ligand>
</feature>
<keyword evidence="8 10" id="KW-0456">Lyase</keyword>
<gene>
    <name evidence="10" type="primary">pckA</name>
    <name evidence="11" type="ORF">MMH89_04760</name>
</gene>
<dbReference type="Gene3D" id="2.170.8.10">
    <property type="entry name" value="Phosphoenolpyruvate Carboxykinase, domain 2"/>
    <property type="match status" value="1"/>
</dbReference>
<evidence type="ECO:0000313" key="12">
    <source>
        <dbReference type="Proteomes" id="UP001055955"/>
    </source>
</evidence>
<evidence type="ECO:0000256" key="3">
    <source>
        <dbReference type="ARBA" id="ARBA00012363"/>
    </source>
</evidence>
<feature type="binding site" evidence="10">
    <location>
        <position position="223"/>
    </location>
    <ligand>
        <name>substrate</name>
    </ligand>
</feature>
<evidence type="ECO:0000256" key="7">
    <source>
        <dbReference type="ARBA" id="ARBA00022840"/>
    </source>
</evidence>
<name>A0ABY5DIV6_9GAMM</name>
<keyword evidence="7 10" id="KW-0067">ATP-binding</keyword>
<comment type="catalytic activity">
    <reaction evidence="9 10">
        <text>oxaloacetate + ATP = phosphoenolpyruvate + ADP + CO2</text>
        <dbReference type="Rhea" id="RHEA:18617"/>
        <dbReference type="ChEBI" id="CHEBI:16452"/>
        <dbReference type="ChEBI" id="CHEBI:16526"/>
        <dbReference type="ChEBI" id="CHEBI:30616"/>
        <dbReference type="ChEBI" id="CHEBI:58702"/>
        <dbReference type="ChEBI" id="CHEBI:456216"/>
        <dbReference type="EC" id="4.1.1.49"/>
    </reaction>
</comment>
<dbReference type="PROSITE" id="PS00532">
    <property type="entry name" value="PEPCK_ATP"/>
    <property type="match status" value="1"/>
</dbReference>
<dbReference type="Gene3D" id="3.40.449.10">
    <property type="entry name" value="Phosphoenolpyruvate Carboxykinase, domain 1"/>
    <property type="match status" value="1"/>
</dbReference>
<comment type="caution">
    <text evidence="10">Lacks conserved residue(s) required for the propagation of feature annotation.</text>
</comment>
<comment type="subcellular location">
    <subcellularLocation>
        <location evidence="10">Cytoplasm</location>
    </subcellularLocation>
</comment>
<accession>A0ABY5DIV6</accession>
<evidence type="ECO:0000313" key="11">
    <source>
        <dbReference type="EMBL" id="UTC24526.1"/>
    </source>
</evidence>
<comment type="subunit">
    <text evidence="10">Monomer.</text>
</comment>
<dbReference type="InterPro" id="IPR008210">
    <property type="entry name" value="PEP_carboxykinase_N"/>
</dbReference>
<comment type="cofactor">
    <cofactor evidence="10">
        <name>Mn(2+)</name>
        <dbReference type="ChEBI" id="CHEBI:29035"/>
    </cofactor>
    <text evidence="10">Binds 1 Mn(2+) ion per subunit.</text>
</comment>
<evidence type="ECO:0000256" key="6">
    <source>
        <dbReference type="ARBA" id="ARBA00022793"/>
    </source>
</evidence>
<proteinExistence type="inferred from homology"/>
<feature type="binding site" evidence="10">
    <location>
        <position position="306"/>
    </location>
    <ligand>
        <name>ATP</name>
        <dbReference type="ChEBI" id="CHEBI:30616"/>
    </ligand>
</feature>
<keyword evidence="4 10" id="KW-0312">Gluconeogenesis</keyword>
<feature type="binding site" evidence="10">
    <location>
        <position position="278"/>
    </location>
    <ligand>
        <name>Mn(2+)</name>
        <dbReference type="ChEBI" id="CHEBI:29035"/>
    </ligand>
</feature>
<dbReference type="Proteomes" id="UP001055955">
    <property type="component" value="Chromosome"/>
</dbReference>
<feature type="binding site" evidence="10">
    <location>
        <position position="223"/>
    </location>
    <ligand>
        <name>Mn(2+)</name>
        <dbReference type="ChEBI" id="CHEBI:29035"/>
    </ligand>
</feature>
<reference evidence="11 12" key="1">
    <citation type="journal article" date="2022" name="Nat. Microbiol.">
        <title>The microbiome of a bacterivorous marine choanoflagellate contains a resource-demanding obligate bacterial associate.</title>
        <authorList>
            <person name="Needham D.M."/>
            <person name="Poirier C."/>
            <person name="Bachy C."/>
            <person name="George E.E."/>
            <person name="Wilken S."/>
            <person name="Yung C.C.M."/>
            <person name="Limardo A.J."/>
            <person name="Morando M."/>
            <person name="Sudek L."/>
            <person name="Malmstrom R.R."/>
            <person name="Keeling P.J."/>
            <person name="Santoro A.E."/>
            <person name="Worden A.Z."/>
        </authorList>
    </citation>
    <scope>NUCLEOTIDE SEQUENCE [LARGE SCALE GENOMIC DNA]</scope>
    <source>
        <strain evidence="11 12">Comchoano-1</strain>
    </source>
</reference>
<evidence type="ECO:0000256" key="2">
    <source>
        <dbReference type="ARBA" id="ARBA00006052"/>
    </source>
</evidence>
<sequence>MRPYCVLLAFSSGILHRLVTTTTKRLIEKTTNSRLFYNKNSSITLVIYESSSYDCIQLREQQMQEQHKYYLHHSIKNSEVQICNDQTICADTRPYTARSPKAKFFTNHPGLEVNWSNINQPICPQLFDKYWLESQHYLKYTDTYFVGNHSQHSLPFVLRTEKSWHQIFAIQLFFSLNNKKADWVVHCVPSYKASPAHPVLIATCLKSKRILISGTAYAGEIKKSLFSVMNYLLPQESILPMHCAAISCQEQTTLILGLSGTGKTSLSSSPSFELIGDDEHAWCDEGIFNIEAGCYAKCADLSLEREPDIYQAVQNQGVLENVFLKPNGQPDFNNTSLTQNSRGAFSLKKHARFRTTESTAKHPKNIVFLCCDLYGVVPMLSRLTHAQARKYFLLGYTAKVGSTEVGAPPIQPTSSPCFGAPFFPRSYHTYADLFSKKITAHNSNIWLVNTGWANGDVHSTPRIQLSTSKAIISAIAHNQVDISSEFEYEPLETVSYQKISNAPMLDLRPSKTWVQSNEFKTNQALLSQFLNTRITHD</sequence>
<evidence type="ECO:0000256" key="1">
    <source>
        <dbReference type="ARBA" id="ARBA00004742"/>
    </source>
</evidence>
<dbReference type="EMBL" id="CP092900">
    <property type="protein sequence ID" value="UTC24526.1"/>
    <property type="molecule type" value="Genomic_DNA"/>
</dbReference>
<dbReference type="SUPFAM" id="SSF53795">
    <property type="entry name" value="PEP carboxykinase-like"/>
    <property type="match status" value="1"/>
</dbReference>
<comment type="function">
    <text evidence="10">Involved in the gluconeogenesis. Catalyzes the conversion of oxaloacetate (OAA) to phosphoenolpyruvate (PEP) through direct phosphoryl transfer between the nucleoside triphosphate and OAA.</text>
</comment>
<dbReference type="EC" id="4.1.1.49" evidence="3 10"/>
<evidence type="ECO:0000256" key="4">
    <source>
        <dbReference type="ARBA" id="ARBA00022432"/>
    </source>
</evidence>
<evidence type="ECO:0000256" key="8">
    <source>
        <dbReference type="ARBA" id="ARBA00023239"/>
    </source>
</evidence>
<feature type="binding site" evidence="10">
    <location>
        <position position="342"/>
    </location>
    <ligand>
        <name>ATP</name>
        <dbReference type="ChEBI" id="CHEBI:30616"/>
    </ligand>
</feature>
<feature type="binding site" evidence="10">
    <location>
        <position position="223"/>
    </location>
    <ligand>
        <name>ATP</name>
        <dbReference type="ChEBI" id="CHEBI:30616"/>
    </ligand>
</feature>
<dbReference type="PANTHER" id="PTHR30031:SF0">
    <property type="entry name" value="PHOSPHOENOLPYRUVATE CARBOXYKINASE (ATP)"/>
    <property type="match status" value="1"/>
</dbReference>
<evidence type="ECO:0000256" key="10">
    <source>
        <dbReference type="HAMAP-Rule" id="MF_00453"/>
    </source>
</evidence>
<feature type="binding site" evidence="10">
    <location>
        <position position="342"/>
    </location>
    <ligand>
        <name>substrate</name>
    </ligand>
</feature>
<feature type="binding site" evidence="10">
    <location>
        <position position="217"/>
    </location>
    <ligand>
        <name>substrate</name>
    </ligand>
</feature>
<feature type="binding site" evidence="10">
    <location>
        <position position="242"/>
    </location>
    <ligand>
        <name>ATP</name>
        <dbReference type="ChEBI" id="CHEBI:30616"/>
    </ligand>
</feature>
<dbReference type="PIRSF" id="PIRSF006294">
    <property type="entry name" value="PEP_crbxkin"/>
    <property type="match status" value="1"/>
</dbReference>
<feature type="binding site" evidence="10">
    <location>
        <position position="242"/>
    </location>
    <ligand>
        <name>Mn(2+)</name>
        <dbReference type="ChEBI" id="CHEBI:29035"/>
    </ligand>
</feature>
<keyword evidence="12" id="KW-1185">Reference proteome</keyword>
<dbReference type="SUPFAM" id="SSF68923">
    <property type="entry name" value="PEP carboxykinase N-terminal domain"/>
    <property type="match status" value="1"/>
</dbReference>
<dbReference type="PANTHER" id="PTHR30031">
    <property type="entry name" value="PHOSPHOENOLPYRUVATE CARBOXYKINASE ATP"/>
    <property type="match status" value="1"/>
</dbReference>
<feature type="binding site" evidence="10">
    <location>
        <position position="468"/>
    </location>
    <ligand>
        <name>ATP</name>
        <dbReference type="ChEBI" id="CHEBI:30616"/>
    </ligand>
</feature>
<evidence type="ECO:0000256" key="5">
    <source>
        <dbReference type="ARBA" id="ARBA00022741"/>
    </source>
</evidence>
<dbReference type="Gene3D" id="3.90.228.20">
    <property type="match status" value="1"/>
</dbReference>